<protein>
    <submittedName>
        <fullName evidence="6">Putative polyribonucleotide nucleotidyltransferase (Putative)</fullName>
    </submittedName>
</protein>
<comment type="similarity">
    <text evidence="1">Belongs to the bacterial ribosomal protein bS1 family.</text>
</comment>
<dbReference type="Pfam" id="PF00575">
    <property type="entry name" value="S1"/>
    <property type="match status" value="1"/>
</dbReference>
<dbReference type="InterPro" id="IPR012340">
    <property type="entry name" value="NA-bd_OB-fold"/>
</dbReference>
<evidence type="ECO:0000313" key="6">
    <source>
        <dbReference type="EMBL" id="KRN77573.1"/>
    </source>
</evidence>
<evidence type="ECO:0000256" key="4">
    <source>
        <dbReference type="ARBA" id="ARBA00025604"/>
    </source>
</evidence>
<dbReference type="OrthoDB" id="9810507at2"/>
<name>A0A0R2JQ86_9LACO</name>
<comment type="caution">
    <text evidence="6">The sequence shown here is derived from an EMBL/GenBank/DDBJ whole genome shotgun (WGS) entry which is preliminary data.</text>
</comment>
<dbReference type="InterPro" id="IPR050437">
    <property type="entry name" value="Ribos_protein_bS1-like"/>
</dbReference>
<comment type="function">
    <text evidence="4">Binds mRNA; thus facilitating recognition of the initiation point. It is needed to translate mRNA with a short Shine-Dalgarno (SD) purine-rich sequence.</text>
</comment>
<dbReference type="GO" id="GO:0006412">
    <property type="term" value="P:translation"/>
    <property type="evidence" value="ECO:0007669"/>
    <property type="project" value="TreeGrafter"/>
</dbReference>
<dbReference type="GO" id="GO:0005840">
    <property type="term" value="C:ribosome"/>
    <property type="evidence" value="ECO:0007669"/>
    <property type="project" value="UniProtKB-KW"/>
</dbReference>
<dbReference type="PANTHER" id="PTHR10724:SF7">
    <property type="entry name" value="SMALL RIBOSOMAL SUBUNIT PROTEIN BS1C"/>
    <property type="match status" value="1"/>
</dbReference>
<dbReference type="RefSeq" id="WP_057786745.1">
    <property type="nucleotide sequence ID" value="NZ_JQCD01000018.1"/>
</dbReference>
<evidence type="ECO:0000256" key="3">
    <source>
        <dbReference type="ARBA" id="ARBA00023274"/>
    </source>
</evidence>
<evidence type="ECO:0000313" key="7">
    <source>
        <dbReference type="Proteomes" id="UP000051673"/>
    </source>
</evidence>
<dbReference type="SUPFAM" id="SSF50249">
    <property type="entry name" value="Nucleic acid-binding proteins"/>
    <property type="match status" value="1"/>
</dbReference>
<evidence type="ECO:0000259" key="5">
    <source>
        <dbReference type="PROSITE" id="PS50126"/>
    </source>
</evidence>
<dbReference type="GO" id="GO:0003735">
    <property type="term" value="F:structural constituent of ribosome"/>
    <property type="evidence" value="ECO:0007669"/>
    <property type="project" value="TreeGrafter"/>
</dbReference>
<dbReference type="PROSITE" id="PS50126">
    <property type="entry name" value="S1"/>
    <property type="match status" value="1"/>
</dbReference>
<dbReference type="EMBL" id="JQCD01000018">
    <property type="protein sequence ID" value="KRN77573.1"/>
    <property type="molecule type" value="Genomic_DNA"/>
</dbReference>
<keyword evidence="3" id="KW-0687">Ribonucleoprotein</keyword>
<proteinExistence type="inferred from homology"/>
<dbReference type="SMART" id="SM00316">
    <property type="entry name" value="S1"/>
    <property type="match status" value="1"/>
</dbReference>
<dbReference type="PANTHER" id="PTHR10724">
    <property type="entry name" value="30S RIBOSOMAL PROTEIN S1"/>
    <property type="match status" value="1"/>
</dbReference>
<dbReference type="FunFam" id="2.40.50.140:FF:000103">
    <property type="entry name" value="protein RRP5 homolog"/>
    <property type="match status" value="1"/>
</dbReference>
<dbReference type="GO" id="GO:0016740">
    <property type="term" value="F:transferase activity"/>
    <property type="evidence" value="ECO:0007669"/>
    <property type="project" value="UniProtKB-KW"/>
</dbReference>
<dbReference type="GO" id="GO:1990904">
    <property type="term" value="C:ribonucleoprotein complex"/>
    <property type="evidence" value="ECO:0007669"/>
    <property type="project" value="UniProtKB-KW"/>
</dbReference>
<dbReference type="STRING" id="1620.IV67_GL001633"/>
<keyword evidence="7" id="KW-1185">Reference proteome</keyword>
<gene>
    <name evidence="6" type="ORF">IV67_GL001633</name>
</gene>
<dbReference type="InterPro" id="IPR003029">
    <property type="entry name" value="S1_domain"/>
</dbReference>
<dbReference type="NCBIfam" id="NF040579">
    <property type="entry name" value="S1_dom_CvfD"/>
    <property type="match status" value="1"/>
</dbReference>
<dbReference type="PATRIC" id="fig|1620.3.peg.1667"/>
<accession>A0A0R2JQ86</accession>
<evidence type="ECO:0000256" key="1">
    <source>
        <dbReference type="ARBA" id="ARBA00006767"/>
    </source>
</evidence>
<keyword evidence="6" id="KW-0808">Transferase</keyword>
<feature type="domain" description="S1 motif" evidence="5">
    <location>
        <begin position="6"/>
        <end position="75"/>
    </location>
</feature>
<dbReference type="AlphaFoldDB" id="A0A0R2JQ86"/>
<keyword evidence="2" id="KW-0689">Ribosomal protein</keyword>
<dbReference type="GO" id="GO:0003729">
    <property type="term" value="F:mRNA binding"/>
    <property type="evidence" value="ECO:0007669"/>
    <property type="project" value="TreeGrafter"/>
</dbReference>
<dbReference type="Proteomes" id="UP000051673">
    <property type="component" value="Unassembled WGS sequence"/>
</dbReference>
<sequence length="130" mass="15070">MQYCIGDVIEGKVTGIQPYGAFVQLDDTTQGLIHISECRSAYIKKVHDELKVGQVISVMVLDIDEYDQKISLSQRSLQDRQDIKEIDFTEKHPYEPRYHHYWTNQHVNIGFETITKQISASLSEATQRLR</sequence>
<reference evidence="6 7" key="1">
    <citation type="journal article" date="2015" name="Genome Announc.">
        <title>Expanding the biotechnology potential of lactobacilli through comparative genomics of 213 strains and associated genera.</title>
        <authorList>
            <person name="Sun Z."/>
            <person name="Harris H.M."/>
            <person name="McCann A."/>
            <person name="Guo C."/>
            <person name="Argimon S."/>
            <person name="Zhang W."/>
            <person name="Yang X."/>
            <person name="Jeffery I.B."/>
            <person name="Cooney J.C."/>
            <person name="Kagawa T.F."/>
            <person name="Liu W."/>
            <person name="Song Y."/>
            <person name="Salvetti E."/>
            <person name="Wrobel A."/>
            <person name="Rasinkangas P."/>
            <person name="Parkhill J."/>
            <person name="Rea M.C."/>
            <person name="O'Sullivan O."/>
            <person name="Ritari J."/>
            <person name="Douillard F.P."/>
            <person name="Paul Ross R."/>
            <person name="Yang R."/>
            <person name="Briner A.E."/>
            <person name="Felis G.E."/>
            <person name="de Vos W.M."/>
            <person name="Barrangou R."/>
            <person name="Klaenhammer T.R."/>
            <person name="Caufield P.W."/>
            <person name="Cui Y."/>
            <person name="Zhang H."/>
            <person name="O'Toole P.W."/>
        </authorList>
    </citation>
    <scope>NUCLEOTIDE SEQUENCE [LARGE SCALE GENOMIC DNA]</scope>
    <source>
        <strain evidence="6 7">DSM 20014</strain>
    </source>
</reference>
<dbReference type="Gene3D" id="2.40.50.140">
    <property type="entry name" value="Nucleic acid-binding proteins"/>
    <property type="match status" value="1"/>
</dbReference>
<organism evidence="6 7">
    <name type="scientific">Weissella minor</name>
    <dbReference type="NCBI Taxonomy" id="1620"/>
    <lineage>
        <taxon>Bacteria</taxon>
        <taxon>Bacillati</taxon>
        <taxon>Bacillota</taxon>
        <taxon>Bacilli</taxon>
        <taxon>Lactobacillales</taxon>
        <taxon>Lactobacillaceae</taxon>
        <taxon>Weissella</taxon>
    </lineage>
</organism>
<evidence type="ECO:0000256" key="2">
    <source>
        <dbReference type="ARBA" id="ARBA00022980"/>
    </source>
</evidence>